<dbReference type="Gene3D" id="3.40.50.1100">
    <property type="match status" value="2"/>
</dbReference>
<dbReference type="PANTHER" id="PTHR48078">
    <property type="entry name" value="THREONINE DEHYDRATASE, MITOCHONDRIAL-RELATED"/>
    <property type="match status" value="1"/>
</dbReference>
<dbReference type="GO" id="GO:0009097">
    <property type="term" value="P:isoleucine biosynthetic process"/>
    <property type="evidence" value="ECO:0007669"/>
    <property type="project" value="TreeGrafter"/>
</dbReference>
<proteinExistence type="predicted"/>
<evidence type="ECO:0000313" key="5">
    <source>
        <dbReference type="EMBL" id="SVA10425.1"/>
    </source>
</evidence>
<dbReference type="InterPro" id="IPR050147">
    <property type="entry name" value="Ser/Thr_Dehydratase"/>
</dbReference>
<dbReference type="EMBL" id="UINC01003929">
    <property type="protein sequence ID" value="SVA10425.1"/>
    <property type="molecule type" value="Genomic_DNA"/>
</dbReference>
<dbReference type="SUPFAM" id="SSF53686">
    <property type="entry name" value="Tryptophan synthase beta subunit-like PLP-dependent enzymes"/>
    <property type="match status" value="1"/>
</dbReference>
<dbReference type="Pfam" id="PF00291">
    <property type="entry name" value="PALP"/>
    <property type="match status" value="1"/>
</dbReference>
<gene>
    <name evidence="5" type="ORF">METZ01_LOCUS63279</name>
</gene>
<organism evidence="5">
    <name type="scientific">marine metagenome</name>
    <dbReference type="NCBI Taxonomy" id="408172"/>
    <lineage>
        <taxon>unclassified sequences</taxon>
        <taxon>metagenomes</taxon>
        <taxon>ecological metagenomes</taxon>
    </lineage>
</organism>
<dbReference type="GO" id="GO:0006567">
    <property type="term" value="P:L-threonine catabolic process"/>
    <property type="evidence" value="ECO:0007669"/>
    <property type="project" value="TreeGrafter"/>
</dbReference>
<dbReference type="CDD" id="cd01563">
    <property type="entry name" value="Thr-synth_1"/>
    <property type="match status" value="1"/>
</dbReference>
<name>A0A381T2J6_9ZZZZ</name>
<dbReference type="GO" id="GO:0004794">
    <property type="term" value="F:threonine deaminase activity"/>
    <property type="evidence" value="ECO:0007669"/>
    <property type="project" value="TreeGrafter"/>
</dbReference>
<dbReference type="PROSITE" id="PS00165">
    <property type="entry name" value="DEHYDRATASE_SER_THR"/>
    <property type="match status" value="1"/>
</dbReference>
<dbReference type="AlphaFoldDB" id="A0A381T2J6"/>
<evidence type="ECO:0000256" key="2">
    <source>
        <dbReference type="ARBA" id="ARBA00022898"/>
    </source>
</evidence>
<dbReference type="GO" id="GO:0003941">
    <property type="term" value="F:L-serine ammonia-lyase activity"/>
    <property type="evidence" value="ECO:0007669"/>
    <property type="project" value="TreeGrafter"/>
</dbReference>
<dbReference type="GO" id="GO:0030170">
    <property type="term" value="F:pyridoxal phosphate binding"/>
    <property type="evidence" value="ECO:0007669"/>
    <property type="project" value="InterPro"/>
</dbReference>
<dbReference type="PANTHER" id="PTHR48078:SF6">
    <property type="entry name" value="L-THREONINE DEHYDRATASE CATABOLIC TDCB"/>
    <property type="match status" value="1"/>
</dbReference>
<evidence type="ECO:0000259" key="4">
    <source>
        <dbReference type="Pfam" id="PF00291"/>
    </source>
</evidence>
<protein>
    <recommendedName>
        <fullName evidence="4">Tryptophan synthase beta chain-like PALP domain-containing protein</fullName>
    </recommendedName>
</protein>
<accession>A0A381T2J6</accession>
<dbReference type="InterPro" id="IPR000634">
    <property type="entry name" value="Ser/Thr_deHydtase_PyrdxlP-BS"/>
</dbReference>
<reference evidence="5" key="1">
    <citation type="submission" date="2018-05" db="EMBL/GenBank/DDBJ databases">
        <authorList>
            <person name="Lanie J.A."/>
            <person name="Ng W.-L."/>
            <person name="Kazmierczak K.M."/>
            <person name="Andrzejewski T.M."/>
            <person name="Davidsen T.M."/>
            <person name="Wayne K.J."/>
            <person name="Tettelin H."/>
            <person name="Glass J.I."/>
            <person name="Rusch D."/>
            <person name="Podicherti R."/>
            <person name="Tsui H.-C.T."/>
            <person name="Winkler M.E."/>
        </authorList>
    </citation>
    <scope>NUCLEOTIDE SEQUENCE</scope>
</reference>
<sequence length="400" mass="43062">MSYRVESHSQITHLECSLSGEIVDHKYPHRLNPENGKPYLARYDLGKAAETLTKDSLRDRESNMWRYREVMPVVDSANIVTLGEGYTPLHSAKRLGKRLGMTSLLIKDEGVNPTGSFKARGLSAAVSKALELGQTKLTMPSAGNAGGALSAYSAAAGMEAHVYMPKDAPYANQVECIAHGADLNLVDGFITDAGRISGEAAEEHGFFDVSTLKEPYRVEGKKTMGYEIIEQLGFQVPDVVIYPTGGGTGIVGIWKALDELTELGWIGPERPRMVCVQAEGCAPLVDAYKKGVEFAEPFLNPSTLAAGMRVPAAIGDFLVIRAVRQSGGTALTVTDDQMVDSVREMSEYEGIFPAPEGGATLSALQILLDSHQVERDERVVLLNTGSGMKYLDVLGPALGL</sequence>
<dbReference type="InterPro" id="IPR036052">
    <property type="entry name" value="TrpB-like_PALP_sf"/>
</dbReference>
<comment type="cofactor">
    <cofactor evidence="1">
        <name>pyridoxal 5'-phosphate</name>
        <dbReference type="ChEBI" id="CHEBI:597326"/>
    </cofactor>
</comment>
<dbReference type="GO" id="GO:0006565">
    <property type="term" value="P:L-serine catabolic process"/>
    <property type="evidence" value="ECO:0007669"/>
    <property type="project" value="TreeGrafter"/>
</dbReference>
<evidence type="ECO:0000256" key="1">
    <source>
        <dbReference type="ARBA" id="ARBA00001933"/>
    </source>
</evidence>
<dbReference type="NCBIfam" id="NF006050">
    <property type="entry name" value="PRK08197.1"/>
    <property type="match status" value="1"/>
</dbReference>
<keyword evidence="3" id="KW-0456">Lyase</keyword>
<evidence type="ECO:0000256" key="3">
    <source>
        <dbReference type="ARBA" id="ARBA00023239"/>
    </source>
</evidence>
<dbReference type="InterPro" id="IPR001926">
    <property type="entry name" value="TrpB-like_PALP"/>
</dbReference>
<keyword evidence="2" id="KW-0663">Pyridoxal phosphate</keyword>
<feature type="domain" description="Tryptophan synthase beta chain-like PALP" evidence="4">
    <location>
        <begin position="80"/>
        <end position="385"/>
    </location>
</feature>